<feature type="compositionally biased region" description="Low complexity" evidence="1">
    <location>
        <begin position="2361"/>
        <end position="2384"/>
    </location>
</feature>
<dbReference type="PANTHER" id="PTHR46817">
    <property type="entry name" value="PHOSPHOINOSITIDE PHOSPHATASE SAC9-RELATED"/>
    <property type="match status" value="1"/>
</dbReference>
<reference evidence="2" key="1">
    <citation type="submission" date="2013-04" db="EMBL/GenBank/DDBJ databases">
        <title>The Genome Sequence of Fonticula alba ATCC 38817.</title>
        <authorList>
            <consortium name="The Broad Institute Genomics Platform"/>
            <person name="Russ C."/>
            <person name="Cuomo C."/>
            <person name="Burger G."/>
            <person name="Gray M.W."/>
            <person name="Holland P.W.H."/>
            <person name="King N."/>
            <person name="Lang F.B.F."/>
            <person name="Roger A.J."/>
            <person name="Ruiz-Trillo I."/>
            <person name="Brown M."/>
            <person name="Walker B."/>
            <person name="Young S."/>
            <person name="Zeng Q."/>
            <person name="Gargeya S."/>
            <person name="Fitzgerald M."/>
            <person name="Haas B."/>
            <person name="Abouelleil A."/>
            <person name="Allen A.W."/>
            <person name="Alvarado L."/>
            <person name="Arachchi H.M."/>
            <person name="Berlin A.M."/>
            <person name="Chapman S.B."/>
            <person name="Gainer-Dewar J."/>
            <person name="Goldberg J."/>
            <person name="Griggs A."/>
            <person name="Gujja S."/>
            <person name="Hansen M."/>
            <person name="Howarth C."/>
            <person name="Imamovic A."/>
            <person name="Ireland A."/>
            <person name="Larimer J."/>
            <person name="McCowan C."/>
            <person name="Murphy C."/>
            <person name="Pearson M."/>
            <person name="Poon T.W."/>
            <person name="Priest M."/>
            <person name="Roberts A."/>
            <person name="Saif S."/>
            <person name="Shea T."/>
            <person name="Sisk P."/>
            <person name="Sykes S."/>
            <person name="Wortman J."/>
            <person name="Nusbaum C."/>
            <person name="Birren B."/>
        </authorList>
    </citation>
    <scope>NUCLEOTIDE SEQUENCE [LARGE SCALE GENOMIC DNA]</scope>
    <source>
        <strain evidence="2">ATCC 38817</strain>
    </source>
</reference>
<feature type="region of interest" description="Disordered" evidence="1">
    <location>
        <begin position="487"/>
        <end position="531"/>
    </location>
</feature>
<dbReference type="RefSeq" id="XP_009494401.1">
    <property type="nucleotide sequence ID" value="XM_009496126.1"/>
</dbReference>
<dbReference type="STRING" id="691883.A0A058ZBI0"/>
<feature type="compositionally biased region" description="Low complexity" evidence="1">
    <location>
        <begin position="487"/>
        <end position="512"/>
    </location>
</feature>
<gene>
    <name evidence="2" type="ORF">H696_02226</name>
</gene>
<feature type="region of interest" description="Disordered" evidence="1">
    <location>
        <begin position="1679"/>
        <end position="1720"/>
    </location>
</feature>
<protein>
    <submittedName>
        <fullName evidence="2">Uncharacterized protein</fullName>
    </submittedName>
</protein>
<dbReference type="EMBL" id="KB932203">
    <property type="protein sequence ID" value="KCV71278.1"/>
    <property type="molecule type" value="Genomic_DNA"/>
</dbReference>
<name>A0A058ZBI0_FONAL</name>
<feature type="region of interest" description="Disordered" evidence="1">
    <location>
        <begin position="1343"/>
        <end position="1465"/>
    </location>
</feature>
<feature type="region of interest" description="Disordered" evidence="1">
    <location>
        <begin position="883"/>
        <end position="1009"/>
    </location>
</feature>
<dbReference type="Proteomes" id="UP000030693">
    <property type="component" value="Unassembled WGS sequence"/>
</dbReference>
<dbReference type="eggNOG" id="KOG1888">
    <property type="taxonomic scope" value="Eukaryota"/>
</dbReference>
<dbReference type="GeneID" id="20526951"/>
<feature type="compositionally biased region" description="Basic and acidic residues" evidence="1">
    <location>
        <begin position="1365"/>
        <end position="1394"/>
    </location>
</feature>
<feature type="compositionally biased region" description="Basic and acidic residues" evidence="1">
    <location>
        <begin position="1492"/>
        <end position="1503"/>
    </location>
</feature>
<feature type="region of interest" description="Disordered" evidence="1">
    <location>
        <begin position="1550"/>
        <end position="1578"/>
    </location>
</feature>
<evidence type="ECO:0000313" key="3">
    <source>
        <dbReference type="Proteomes" id="UP000030693"/>
    </source>
</evidence>
<feature type="region of interest" description="Disordered" evidence="1">
    <location>
        <begin position="1268"/>
        <end position="1289"/>
    </location>
</feature>
<organism evidence="2">
    <name type="scientific">Fonticula alba</name>
    <name type="common">Slime mold</name>
    <dbReference type="NCBI Taxonomy" id="691883"/>
    <lineage>
        <taxon>Eukaryota</taxon>
        <taxon>Rotosphaerida</taxon>
        <taxon>Fonticulaceae</taxon>
        <taxon>Fonticula</taxon>
    </lineage>
</organism>
<feature type="compositionally biased region" description="Low complexity" evidence="1">
    <location>
        <begin position="1456"/>
        <end position="1465"/>
    </location>
</feature>
<evidence type="ECO:0000313" key="2">
    <source>
        <dbReference type="EMBL" id="KCV71278.1"/>
    </source>
</evidence>
<feature type="region of interest" description="Disordered" evidence="1">
    <location>
        <begin position="2361"/>
        <end position="2425"/>
    </location>
</feature>
<dbReference type="PANTHER" id="PTHR46817:SF1">
    <property type="entry name" value="SAC DOMAIN-CONTAINING PROTEIN"/>
    <property type="match status" value="1"/>
</dbReference>
<evidence type="ECO:0000256" key="1">
    <source>
        <dbReference type="SAM" id="MobiDB-lite"/>
    </source>
</evidence>
<sequence length="2604" mass="270813">MTSGATFPLHVTRPDEQGLYRLPAVGTTPYDALTSLVSWRPVRVRPPTDLSSYDAPYPGDNHLFIIHVQPEQAPFPHTDCDPAVGAFTVLHVDPNTGRPERIPAPSHSTGCPLGGQTAEASAPVTGPCFLCVALATGPRSGPRTTQSGQSLVEEEEQALLWVRASCLALQYQYARADFPTLLQYPEVATLLGVGDLLASAPGADPDQSCTLWQLFTLSLRLKFSIKRVFAVLGLFTSASIFPQPDIGVPLAMAHVLVAIKVSRLATLPTGHPIYQVNDSMWISIPLSTIPPGAYSELEAEKLMQRRIAQRHYYCHGVDLTTPFPPTPTGAGRRPCRNPGFRANHLLSGPFAMAGAPEVCVALIRGTVNLRQETIRAQGPAEEAASGLRPALEHITLLVLTRLADDLLAKALPLSCGLLLSRSSPTTFVKSLLTAGPGGHPGAGGMAGNGAHAAGIGVHPGPGLATDANASPQMAGFIGLRRSSQFQTLSGAGSASTPAGSPGLIPGSPAPGMAPGGPGPDAALAAGPDRADRFGDIQSSTQLCAREGEVQAIAWTGQSPQRPGPGASISDACQRVRFSASVARAGTPPAAIRLVPNQTRDPHERPYHLILGNRGSAGFEEDFLHLEVPHNLASSGPSLSSDFAHALAYFSLLSTETLGAFSSDRRQEVILLDVAYQYDLSYLLKSLCRMARSSRSLPILSHFSREEYHLQQMDQASYARRMTHGVLNVPGLAPGRSGPASPAATVERIISRQQTVMRLAHLTPFPPLADALRHSFMLDAAAEHLLSPAAAAGGLMARALCDTMEGFVHALASAIRSPSLRNKVPCVRGSEAVVGRFFLAQTPLRSPGEDDMEEDPATAGGPGRAPGPAAAQLSLPQATLAEEAAGPLRRPGRRQMAGAGARSPLGPGMEKPADTPPTRACPPPGLPLVPGARRGLGSGQIAEQEPPAGMEADDDVGPDDFDDDDDDEDAGAVDDEEDATGHRGPGRTPASVDARVSHPASSLLPSPPEVRAAWRSDGAGPLMAAMSPDNTRADWPAALSGSGTPLPAASALVRGLAPHGTVAMPVSQPGITEYDFDNQHVQSSDDEPADWGFADIEGHLQQMHAALEGEQSQRLVAFAPELGLGAAVSKRPATGAGGALPGSGSHPRMVPLLPVPLLVEEPTSGGQCPFAVEMGFAPPLGALPAIRRLVDLTSPQAPVDWFTWDRPALALTFAIMAPLCRPLRLNLVLPADGRGAPRRLDVLVSETLGSRAAWRVICDRVPLAAPDCSVESESDQESGRPRAPDASSADSGYLLVSRCRKHRAGPGARVARGGSPRLATLNGMSMATPSPSLVLAPGRSPLLAIADPEDDPSLSGLAQGLGPGGDFHRVTSLEAREALQSVDRRGDNDGDDRGHAGHGMAEEEAEAEEEECSGCSSQSEGEGEEDDLPDPARGDDPRRGASFRSLGQTDSGLAGPSVSRRGSMRYSSRRASAYCHRDCHGAESETQAASLHPDPHGDDPHGRPESQALPLQPHQQQQYIELSFDLVDMHQAGRPTGLSHMFAGSNFGAGSATDTDSDADTAAGTNPTDGSSTVGGSAWLTGRGSGRRLPRARFLRIVLYRDDFVDAESAAVMGPAFGVGSAALCHRPGPMRLGRVSLLADVPDAARQQARLVGWRGHLRERLVDGALAAAQGRLLAAVFGTPGPDGKSREDRSGNTPAEAQTLPGDQLVLGAPDSDAPTPEQQLRRYCALLRESLERHEPELRRRGVPRPVGIGRRRRAPCPRAAILRRLVQMDTALHFEETSIYQKLDPLARRRLVATAAHWLTMELLLAQCAVATVPSPMPAWWQPAGIREALDPARVRHLHSPLRLAAGITAGISPDDGGGPGVAVCCACGSRLPPGPVTGPAATAANVGVGVGGLVPSPEGRPICLLRGPLPAGNGLACGACQSLLQRQKTHTESIGLIQSSMPMLTHDRESADAAAGRRLCRVAAVASSPAAMPLFAAACLGGSRLSRAPDDLTIKSGGPNAMTTGGLAALSPNAGACIPLRSPLLTDSPLMDCLGSQHTGHTAELSDLSQAGGLAVPLDAVLAPWCREADRADMAPGRRLDWAATPPIRHLWVPHGRESTVAVVLAHGLTAGCPARLRLCLATVPGLLAPGCPAVELTLSAWLADPLASAGDSQPVPLALNVLRRLVPGAADMVNTDPHGGRGLTLGWVDVPLTREPGPVAPGSVLIFRLVLDQPAAQGLLGVADLLIEQDSPEADDDEEAAHLVPAGSEPDSPVVLSAAEVAAAVVADQASIVTRAAGRPRCRLLTRRVPLRPCSEAARRLATPQAGRLVLVLTSLASFGAPAGGSAALADLLETEASGHGPLGHLEAGQSGVAGAAVPGTGAPVAGAPTPAAHPTGQSFLSRIFSRSAPASGGEPAGSERGGAPPPDGAPGDAVASHVMGLGGSRDSLAAPPRPAIGLRLRGITLPRELAVHTRLLRVTLVLGSGLTCVVGEFALPLVAVSGRSALEDRLYLSLLTPLHPEGVFFAEGRGPGSGAALVLESADPAPGVAAAVAWRDGSLSQLPFQAVGQIIYQSEGSWLRQLSADRRSAAARAANAAAAADQGDARPFSRILSFFD</sequence>
<feature type="compositionally biased region" description="Basic and acidic residues" evidence="1">
    <location>
        <begin position="1429"/>
        <end position="1438"/>
    </location>
</feature>
<feature type="region of interest" description="Disordered" evidence="1">
    <location>
        <begin position="842"/>
        <end position="870"/>
    </location>
</feature>
<keyword evidence="3" id="KW-1185">Reference proteome</keyword>
<proteinExistence type="predicted"/>
<feature type="region of interest" description="Disordered" evidence="1">
    <location>
        <begin position="1483"/>
        <end position="1514"/>
    </location>
</feature>
<feature type="compositionally biased region" description="Acidic residues" evidence="1">
    <location>
        <begin position="1401"/>
        <end position="1411"/>
    </location>
</feature>
<accession>A0A058ZBI0</accession>
<feature type="compositionally biased region" description="Acidic residues" evidence="1">
    <location>
        <begin position="950"/>
        <end position="977"/>
    </location>
</feature>
<feature type="compositionally biased region" description="Low complexity" evidence="1">
    <location>
        <begin position="1550"/>
        <end position="1564"/>
    </location>
</feature>
<feature type="compositionally biased region" description="Polar residues" evidence="1">
    <location>
        <begin position="1565"/>
        <end position="1574"/>
    </location>
</feature>